<dbReference type="EMBL" id="JXTC01000284">
    <property type="protein sequence ID" value="PON70202.1"/>
    <property type="molecule type" value="Genomic_DNA"/>
</dbReference>
<gene>
    <name evidence="3" type="ORF">TorRG33x02_257520</name>
</gene>
<sequence>MAATNEQRLQLVEEAVQLLEQQIRGLSTLSTRDNGLESTLQTTQDSSHIATTIDQRLEQPPAPPANGSPVALPQLAPPPSINQPRLNLYVFLNAADLIKVEWQGNPFAVYVLYEETPRNSIS</sequence>
<keyword evidence="1" id="KW-0175">Coiled coil</keyword>
<dbReference type="OrthoDB" id="10526374at2759"/>
<name>A0A2P5DA97_TREOI</name>
<evidence type="ECO:0000256" key="2">
    <source>
        <dbReference type="SAM" id="MobiDB-lite"/>
    </source>
</evidence>
<feature type="region of interest" description="Disordered" evidence="2">
    <location>
        <begin position="36"/>
        <end position="77"/>
    </location>
</feature>
<dbReference type="AlphaFoldDB" id="A0A2P5DA97"/>
<evidence type="ECO:0000256" key="1">
    <source>
        <dbReference type="SAM" id="Coils"/>
    </source>
</evidence>
<evidence type="ECO:0000313" key="3">
    <source>
        <dbReference type="EMBL" id="PON70202.1"/>
    </source>
</evidence>
<evidence type="ECO:0000313" key="4">
    <source>
        <dbReference type="Proteomes" id="UP000237000"/>
    </source>
</evidence>
<keyword evidence="4" id="KW-1185">Reference proteome</keyword>
<feature type="coiled-coil region" evidence="1">
    <location>
        <begin position="1"/>
        <end position="29"/>
    </location>
</feature>
<feature type="compositionally biased region" description="Polar residues" evidence="2">
    <location>
        <begin position="36"/>
        <end position="54"/>
    </location>
</feature>
<dbReference type="InParanoid" id="A0A2P5DA97"/>
<accession>A0A2P5DA97</accession>
<protein>
    <submittedName>
        <fullName evidence="3">Uncharacterized protein</fullName>
    </submittedName>
</protein>
<reference evidence="4" key="1">
    <citation type="submission" date="2016-06" db="EMBL/GenBank/DDBJ databases">
        <title>Parallel loss of symbiosis genes in relatives of nitrogen-fixing non-legume Parasponia.</title>
        <authorList>
            <person name="Van Velzen R."/>
            <person name="Holmer R."/>
            <person name="Bu F."/>
            <person name="Rutten L."/>
            <person name="Van Zeijl A."/>
            <person name="Liu W."/>
            <person name="Santuari L."/>
            <person name="Cao Q."/>
            <person name="Sharma T."/>
            <person name="Shen D."/>
            <person name="Roswanjaya Y."/>
            <person name="Wardhani T."/>
            <person name="Kalhor M.S."/>
            <person name="Jansen J."/>
            <person name="Van den Hoogen J."/>
            <person name="Gungor B."/>
            <person name="Hartog M."/>
            <person name="Hontelez J."/>
            <person name="Verver J."/>
            <person name="Yang W.-C."/>
            <person name="Schijlen E."/>
            <person name="Repin R."/>
            <person name="Schilthuizen M."/>
            <person name="Schranz E."/>
            <person name="Heidstra R."/>
            <person name="Miyata K."/>
            <person name="Fedorova E."/>
            <person name="Kohlen W."/>
            <person name="Bisseling T."/>
            <person name="Smit S."/>
            <person name="Geurts R."/>
        </authorList>
    </citation>
    <scope>NUCLEOTIDE SEQUENCE [LARGE SCALE GENOMIC DNA]</scope>
    <source>
        <strain evidence="4">cv. RG33-2</strain>
    </source>
</reference>
<dbReference type="Proteomes" id="UP000237000">
    <property type="component" value="Unassembled WGS sequence"/>
</dbReference>
<comment type="caution">
    <text evidence="3">The sequence shown here is derived from an EMBL/GenBank/DDBJ whole genome shotgun (WGS) entry which is preliminary data.</text>
</comment>
<proteinExistence type="predicted"/>
<organism evidence="3 4">
    <name type="scientific">Trema orientale</name>
    <name type="common">Charcoal tree</name>
    <name type="synonym">Celtis orientalis</name>
    <dbReference type="NCBI Taxonomy" id="63057"/>
    <lineage>
        <taxon>Eukaryota</taxon>
        <taxon>Viridiplantae</taxon>
        <taxon>Streptophyta</taxon>
        <taxon>Embryophyta</taxon>
        <taxon>Tracheophyta</taxon>
        <taxon>Spermatophyta</taxon>
        <taxon>Magnoliopsida</taxon>
        <taxon>eudicotyledons</taxon>
        <taxon>Gunneridae</taxon>
        <taxon>Pentapetalae</taxon>
        <taxon>rosids</taxon>
        <taxon>fabids</taxon>
        <taxon>Rosales</taxon>
        <taxon>Cannabaceae</taxon>
        <taxon>Trema</taxon>
    </lineage>
</organism>